<feature type="region of interest" description="Disordered" evidence="1">
    <location>
        <begin position="1"/>
        <end position="55"/>
    </location>
</feature>
<comment type="caution">
    <text evidence="2">The sequence shown here is derived from an EMBL/GenBank/DDBJ whole genome shotgun (WGS) entry which is preliminary data.</text>
</comment>
<keyword evidence="3" id="KW-1185">Reference proteome</keyword>
<dbReference type="Proteomes" id="UP000629619">
    <property type="component" value="Unassembled WGS sequence"/>
</dbReference>
<evidence type="ECO:0000256" key="1">
    <source>
        <dbReference type="SAM" id="MobiDB-lite"/>
    </source>
</evidence>
<evidence type="ECO:0000313" key="3">
    <source>
        <dbReference type="Proteomes" id="UP000629619"/>
    </source>
</evidence>
<protein>
    <submittedName>
        <fullName evidence="2">Uncharacterized protein</fullName>
    </submittedName>
</protein>
<name>A0A919TMQ7_9ACTN</name>
<dbReference type="EMBL" id="BOMW01000065">
    <property type="protein sequence ID" value="GIF08601.1"/>
    <property type="molecule type" value="Genomic_DNA"/>
</dbReference>
<sequence length="213" mass="23361">MAGARRPGRTGVRGRAAGCRPARWTSRLPRSGWADRAAFPGRPAERPDWSQDNPNRQTEAVMLKDIRAIADETMVLTPEDQDAEQANTSWFGAPPHERMGTSADEVVAAFEETAVALRDQVAASGHRGTATFYVWHDAEAGQLRCSACTRKPGDLQFPVAYQVTDDLHAIVTEFLEDRAPGSIQWGALEPVPYPEAEPATMAVWAFDLTPFGR</sequence>
<evidence type="ECO:0000313" key="2">
    <source>
        <dbReference type="EMBL" id="GIF08601.1"/>
    </source>
</evidence>
<accession>A0A919TMQ7</accession>
<reference evidence="2" key="1">
    <citation type="submission" date="2021-01" db="EMBL/GenBank/DDBJ databases">
        <title>Whole genome shotgun sequence of Actinoplanes siamensis NBRC 109076.</title>
        <authorList>
            <person name="Komaki H."/>
            <person name="Tamura T."/>
        </authorList>
    </citation>
    <scope>NUCLEOTIDE SEQUENCE</scope>
    <source>
        <strain evidence="2">NBRC 109076</strain>
    </source>
</reference>
<dbReference type="AlphaFoldDB" id="A0A919TMQ7"/>
<organism evidence="2 3">
    <name type="scientific">Actinoplanes siamensis</name>
    <dbReference type="NCBI Taxonomy" id="1223317"/>
    <lineage>
        <taxon>Bacteria</taxon>
        <taxon>Bacillati</taxon>
        <taxon>Actinomycetota</taxon>
        <taxon>Actinomycetes</taxon>
        <taxon>Micromonosporales</taxon>
        <taxon>Micromonosporaceae</taxon>
        <taxon>Actinoplanes</taxon>
    </lineage>
</organism>
<gene>
    <name evidence="2" type="ORF">Asi03nite_61390</name>
</gene>
<proteinExistence type="predicted"/>